<reference evidence="2 3" key="1">
    <citation type="journal article" date="2013" name="Curr. Biol.">
        <title>The Genome of the Foraminiferan Reticulomyxa filosa.</title>
        <authorList>
            <person name="Glockner G."/>
            <person name="Hulsmann N."/>
            <person name="Schleicher M."/>
            <person name="Noegel A.A."/>
            <person name="Eichinger L."/>
            <person name="Gallinger C."/>
            <person name="Pawlowski J."/>
            <person name="Sierra R."/>
            <person name="Euteneuer U."/>
            <person name="Pillet L."/>
            <person name="Moustafa A."/>
            <person name="Platzer M."/>
            <person name="Groth M."/>
            <person name="Szafranski K."/>
            <person name="Schliwa M."/>
        </authorList>
    </citation>
    <scope>NUCLEOTIDE SEQUENCE [LARGE SCALE GENOMIC DNA]</scope>
</reference>
<feature type="compositionally biased region" description="Polar residues" evidence="1">
    <location>
        <begin position="54"/>
        <end position="70"/>
    </location>
</feature>
<protein>
    <submittedName>
        <fullName evidence="2">Uncharacterized protein</fullName>
    </submittedName>
</protein>
<comment type="caution">
    <text evidence="2">The sequence shown here is derived from an EMBL/GenBank/DDBJ whole genome shotgun (WGS) entry which is preliminary data.</text>
</comment>
<proteinExistence type="predicted"/>
<sequence>MASTLSMMTGMKVIRSMANEEPLQRQNEGSVDNDKKEEKEEEKGRMNDDKSDPNDSSLSSTNAKDANTNKEASLLPEECYKDLTTVTSIVGQPCGDGCPEIHFNSVAPSTTTTTTTTTTKDSTEGDWSDVLDQMSGFKDAVTSEYMFQPNNPYVHEGESDTFEEAKEHFERGCKLMKEGCLNDAILVFEACVKTQPNHSQAGDIWVNAILTMTMKHLPLLLI</sequence>
<gene>
    <name evidence="2" type="ORF">RFI_01237</name>
</gene>
<dbReference type="Proteomes" id="UP000023152">
    <property type="component" value="Unassembled WGS sequence"/>
</dbReference>
<dbReference type="InterPro" id="IPR011990">
    <property type="entry name" value="TPR-like_helical_dom_sf"/>
</dbReference>
<evidence type="ECO:0000313" key="3">
    <source>
        <dbReference type="Proteomes" id="UP000023152"/>
    </source>
</evidence>
<dbReference type="AlphaFoldDB" id="X6PDT4"/>
<dbReference type="Gene3D" id="1.25.40.10">
    <property type="entry name" value="Tetratricopeptide repeat domain"/>
    <property type="match status" value="1"/>
</dbReference>
<evidence type="ECO:0000313" key="2">
    <source>
        <dbReference type="EMBL" id="ETO35827.1"/>
    </source>
</evidence>
<dbReference type="EMBL" id="ASPP01001245">
    <property type="protein sequence ID" value="ETO35827.1"/>
    <property type="molecule type" value="Genomic_DNA"/>
</dbReference>
<evidence type="ECO:0000256" key="1">
    <source>
        <dbReference type="SAM" id="MobiDB-lite"/>
    </source>
</evidence>
<accession>X6PDT4</accession>
<keyword evidence="3" id="KW-1185">Reference proteome</keyword>
<dbReference type="SUPFAM" id="SSF48452">
    <property type="entry name" value="TPR-like"/>
    <property type="match status" value="1"/>
</dbReference>
<feature type="compositionally biased region" description="Basic and acidic residues" evidence="1">
    <location>
        <begin position="32"/>
        <end position="53"/>
    </location>
</feature>
<organism evidence="2 3">
    <name type="scientific">Reticulomyxa filosa</name>
    <dbReference type="NCBI Taxonomy" id="46433"/>
    <lineage>
        <taxon>Eukaryota</taxon>
        <taxon>Sar</taxon>
        <taxon>Rhizaria</taxon>
        <taxon>Retaria</taxon>
        <taxon>Foraminifera</taxon>
        <taxon>Monothalamids</taxon>
        <taxon>Reticulomyxidae</taxon>
        <taxon>Reticulomyxa</taxon>
    </lineage>
</organism>
<feature type="region of interest" description="Disordered" evidence="1">
    <location>
        <begin position="1"/>
        <end position="70"/>
    </location>
</feature>
<name>X6PDT4_RETFI</name>